<evidence type="ECO:0000256" key="5">
    <source>
        <dbReference type="ARBA" id="ARBA00022723"/>
    </source>
</evidence>
<evidence type="ECO:0000256" key="20">
    <source>
        <dbReference type="SAM" id="Phobius"/>
    </source>
</evidence>
<evidence type="ECO:0000256" key="6">
    <source>
        <dbReference type="ARBA" id="ARBA00022729"/>
    </source>
</evidence>
<dbReference type="PROSITE" id="PS00498">
    <property type="entry name" value="TYROSINASE_2"/>
    <property type="match status" value="1"/>
</dbReference>
<evidence type="ECO:0000256" key="7">
    <source>
        <dbReference type="ARBA" id="ARBA00022833"/>
    </source>
</evidence>
<gene>
    <name evidence="24" type="ORF">chiPu_0001736</name>
</gene>
<evidence type="ECO:0000256" key="11">
    <source>
        <dbReference type="ARBA" id="ARBA00023180"/>
    </source>
</evidence>
<evidence type="ECO:0000256" key="13">
    <source>
        <dbReference type="ARBA" id="ARBA00036823"/>
    </source>
</evidence>
<keyword evidence="11" id="KW-0325">Glycoprotein</keyword>
<keyword evidence="8 20" id="KW-1133">Transmembrane helix</keyword>
<evidence type="ECO:0000313" key="25">
    <source>
        <dbReference type="Proteomes" id="UP000287033"/>
    </source>
</evidence>
<sequence length="514" mass="58003">MRRSLWLWMTIGVVELAFAQFPRACTTVPALLSKTCCPSQGSDPAVLCGAELNRGKCTDMQVSEKRWSGPYNLRNVDDRERWPLKFFNRTCRCTGNFAGYNCADCKFGWTGQNCDLRRAPVIRKNIHSLTPAEQQQFLDALDLAKTTMHPDYVIATQHWLSLLGPNGTQPQVANVTIYNYFVWLHYYSTRDTLLGPGKAFKAIDFSHQGPAFLTWHRYHLMLLEKDLQNLIGNDSFAIPYWNFATGRNDCDVCTASLLGSMRLDDLTLINQSSRFSQWEIVCNSLDDYNRLVTLCNGTNEGPIRRAFLGKSGIQLPSMEDVRQCLSIEEFDTPPYFQNSNFSFRNALEGFNTPDGHSGTGKVQSLHNLVHSFLNGTNGFPHSAANDPLFVVLHAFIDAVFEEWMKQNSPAMSSWPEEMAPIGHNRQSNMVPFYPPVTNEELFVSSADLGYSYEIELSEFNISLGTKLAATISGILLGLVLLAVLLMLILQRRKNRGFEPLLSSEFSNKMYTEEA</sequence>
<keyword evidence="12" id="KW-0413">Isomerase</keyword>
<comment type="subcellular location">
    <subcellularLocation>
        <location evidence="2">Melanosome membrane</location>
        <topology evidence="2">Single-pass type I membrane protein</topology>
    </subcellularLocation>
</comment>
<evidence type="ECO:0000256" key="19">
    <source>
        <dbReference type="ARBA" id="ARBA00045930"/>
    </source>
</evidence>
<feature type="domain" description="Tyrosinase copper-binding" evidence="23">
    <location>
        <begin position="386"/>
        <end position="397"/>
    </location>
</feature>
<dbReference type="FunFam" id="1.10.1280.10:FF:000002">
    <property type="entry name" value="L-dopachrome tautomerase"/>
    <property type="match status" value="1"/>
</dbReference>
<comment type="cofactor">
    <cofactor evidence="1">
        <name>Zn(2+)</name>
        <dbReference type="ChEBI" id="CHEBI:29105"/>
    </cofactor>
</comment>
<dbReference type="GO" id="GO:0033162">
    <property type="term" value="C:melanosome membrane"/>
    <property type="evidence" value="ECO:0007669"/>
    <property type="project" value="UniProtKB-SubCell"/>
</dbReference>
<dbReference type="PROSITE" id="PS00497">
    <property type="entry name" value="TYROSINASE_1"/>
    <property type="match status" value="1"/>
</dbReference>
<evidence type="ECO:0000256" key="4">
    <source>
        <dbReference type="ARBA" id="ARBA00022692"/>
    </source>
</evidence>
<dbReference type="Gene3D" id="1.10.1280.10">
    <property type="entry name" value="Di-copper center containing domain from catechol oxidase"/>
    <property type="match status" value="1"/>
</dbReference>
<feature type="domain" description="Tyrosinase copper-binding" evidence="22">
    <location>
        <begin position="207"/>
        <end position="224"/>
    </location>
</feature>
<comment type="pathway">
    <text evidence="14">Pigment biosynthesis; melanin biosynthesis.</text>
</comment>
<evidence type="ECO:0000259" key="22">
    <source>
        <dbReference type="PROSITE" id="PS00497"/>
    </source>
</evidence>
<evidence type="ECO:0000313" key="24">
    <source>
        <dbReference type="EMBL" id="GCC23342.1"/>
    </source>
</evidence>
<dbReference type="PANTHER" id="PTHR11474">
    <property type="entry name" value="TYROSINASE FAMILY MEMBER"/>
    <property type="match status" value="1"/>
</dbReference>
<evidence type="ECO:0000256" key="17">
    <source>
        <dbReference type="ARBA" id="ARBA00041443"/>
    </source>
</evidence>
<keyword evidence="5" id="KW-0479">Metal-binding</keyword>
<keyword evidence="4 20" id="KW-0812">Transmembrane</keyword>
<dbReference type="InterPro" id="IPR002227">
    <property type="entry name" value="Tyrosinase_Cu-bd"/>
</dbReference>
<proteinExistence type="inferred from homology"/>
<dbReference type="EMBL" id="BEZZ01000027">
    <property type="protein sequence ID" value="GCC23342.1"/>
    <property type="molecule type" value="Genomic_DNA"/>
</dbReference>
<evidence type="ECO:0000256" key="12">
    <source>
        <dbReference type="ARBA" id="ARBA00023235"/>
    </source>
</evidence>
<dbReference type="Pfam" id="PF00264">
    <property type="entry name" value="Tyrosinase"/>
    <property type="match status" value="1"/>
</dbReference>
<dbReference type="GO" id="GO:0004167">
    <property type="term" value="F:dopachrome isomerase activity"/>
    <property type="evidence" value="ECO:0007669"/>
    <property type="project" value="UniProtKB-EC"/>
</dbReference>
<feature type="transmembrane region" description="Helical" evidence="20">
    <location>
        <begin position="467"/>
        <end position="489"/>
    </location>
</feature>
<evidence type="ECO:0000256" key="3">
    <source>
        <dbReference type="ARBA" id="ARBA00009928"/>
    </source>
</evidence>
<dbReference type="InterPro" id="IPR008922">
    <property type="entry name" value="Di-copper_centre_dom_sf"/>
</dbReference>
<evidence type="ECO:0000256" key="15">
    <source>
        <dbReference type="ARBA" id="ARBA00038932"/>
    </source>
</evidence>
<dbReference type="GO" id="GO:0016491">
    <property type="term" value="F:oxidoreductase activity"/>
    <property type="evidence" value="ECO:0007669"/>
    <property type="project" value="InterPro"/>
</dbReference>
<keyword evidence="10 20" id="KW-0472">Membrane</keyword>
<dbReference type="GO" id="GO:0021847">
    <property type="term" value="P:ventricular zone neuroblast division"/>
    <property type="evidence" value="ECO:0007669"/>
    <property type="project" value="TreeGrafter"/>
</dbReference>
<keyword evidence="25" id="KW-1185">Reference proteome</keyword>
<dbReference type="OrthoDB" id="6132182at2759"/>
<dbReference type="GO" id="GO:0002052">
    <property type="term" value="P:positive regulation of neuroblast proliferation"/>
    <property type="evidence" value="ECO:0007669"/>
    <property type="project" value="TreeGrafter"/>
</dbReference>
<evidence type="ECO:0000259" key="23">
    <source>
        <dbReference type="PROSITE" id="PS00498"/>
    </source>
</evidence>
<comment type="function">
    <text evidence="19">Plays a role in melanin biosynthesis. Catalyzes the conversion of L-dopachrome into 5,6-dihydroxyindole-2-carboxylic acid (DHICA).</text>
</comment>
<feature type="chain" id="PRO_5019015152" description="L-dopachrome tautomerase" evidence="21">
    <location>
        <begin position="20"/>
        <end position="514"/>
    </location>
</feature>
<evidence type="ECO:0000256" key="9">
    <source>
        <dbReference type="ARBA" id="ARBA00023101"/>
    </source>
</evidence>
<dbReference type="GO" id="GO:0048066">
    <property type="term" value="P:developmental pigmentation"/>
    <property type="evidence" value="ECO:0007669"/>
    <property type="project" value="TreeGrafter"/>
</dbReference>
<evidence type="ECO:0000256" key="16">
    <source>
        <dbReference type="ARBA" id="ARBA00039823"/>
    </source>
</evidence>
<evidence type="ECO:0000256" key="8">
    <source>
        <dbReference type="ARBA" id="ARBA00022989"/>
    </source>
</evidence>
<evidence type="ECO:0000256" key="21">
    <source>
        <dbReference type="SAM" id="SignalP"/>
    </source>
</evidence>
<reference evidence="24 25" key="1">
    <citation type="journal article" date="2018" name="Nat. Ecol. Evol.">
        <title>Shark genomes provide insights into elasmobranch evolution and the origin of vertebrates.</title>
        <authorList>
            <person name="Hara Y"/>
            <person name="Yamaguchi K"/>
            <person name="Onimaru K"/>
            <person name="Kadota M"/>
            <person name="Koyanagi M"/>
            <person name="Keeley SD"/>
            <person name="Tatsumi K"/>
            <person name="Tanaka K"/>
            <person name="Motone F"/>
            <person name="Kageyama Y"/>
            <person name="Nozu R"/>
            <person name="Adachi N"/>
            <person name="Nishimura O"/>
            <person name="Nakagawa R"/>
            <person name="Tanegashima C"/>
            <person name="Kiyatake I"/>
            <person name="Matsumoto R"/>
            <person name="Murakumo K"/>
            <person name="Nishida K"/>
            <person name="Terakita A"/>
            <person name="Kuratani S"/>
            <person name="Sato K"/>
            <person name="Hyodo S Kuraku.S."/>
        </authorList>
    </citation>
    <scope>NUCLEOTIDE SEQUENCE [LARGE SCALE GENOMIC DNA]</scope>
</reference>
<feature type="signal peptide" evidence="21">
    <location>
        <begin position="1"/>
        <end position="19"/>
    </location>
</feature>
<comment type="catalytic activity">
    <reaction evidence="13">
        <text>L-dopachrome = 5,6-dihydroxyindole-2-carboxylate</text>
        <dbReference type="Rhea" id="RHEA:13041"/>
        <dbReference type="ChEBI" id="CHEBI:16875"/>
        <dbReference type="ChEBI" id="CHEBI:57509"/>
        <dbReference type="EC" id="5.3.3.12"/>
    </reaction>
</comment>
<accession>A0A401RYW3</accession>
<dbReference type="OMA" id="FFNRTCK"/>
<keyword evidence="6 21" id="KW-0732">Signal</keyword>
<dbReference type="GO" id="GO:0046872">
    <property type="term" value="F:metal ion binding"/>
    <property type="evidence" value="ECO:0007669"/>
    <property type="project" value="UniProtKB-KW"/>
</dbReference>
<dbReference type="InterPro" id="IPR050316">
    <property type="entry name" value="Tyrosinase/Hemocyanin"/>
</dbReference>
<dbReference type="GO" id="GO:0006583">
    <property type="term" value="P:melanin biosynthetic process from tyrosine"/>
    <property type="evidence" value="ECO:0007669"/>
    <property type="project" value="TreeGrafter"/>
</dbReference>
<name>A0A401RYW3_CHIPU</name>
<comment type="caution">
    <text evidence="24">The sequence shown here is derived from an EMBL/GenBank/DDBJ whole genome shotgun (WGS) entry which is preliminary data.</text>
</comment>
<evidence type="ECO:0000256" key="1">
    <source>
        <dbReference type="ARBA" id="ARBA00001947"/>
    </source>
</evidence>
<evidence type="ECO:0000256" key="2">
    <source>
        <dbReference type="ARBA" id="ARBA00004573"/>
    </source>
</evidence>
<dbReference type="PRINTS" id="PR00092">
    <property type="entry name" value="TYROSINASE"/>
</dbReference>
<evidence type="ECO:0000256" key="10">
    <source>
        <dbReference type="ARBA" id="ARBA00023136"/>
    </source>
</evidence>
<evidence type="ECO:0000256" key="18">
    <source>
        <dbReference type="ARBA" id="ARBA00042019"/>
    </source>
</evidence>
<protein>
    <recommendedName>
        <fullName evidence="16">L-dopachrome tautomerase</fullName>
        <ecNumber evidence="15">5.3.3.12</ecNumber>
    </recommendedName>
    <alternativeName>
        <fullName evidence="18">L-dopachrome Delta-isomerase</fullName>
    </alternativeName>
    <alternativeName>
        <fullName evidence="17">Tyrosinase-related protein 2</fullName>
    </alternativeName>
</protein>
<dbReference type="SUPFAM" id="SSF48056">
    <property type="entry name" value="Di-copper centre-containing domain"/>
    <property type="match status" value="1"/>
</dbReference>
<organism evidence="24 25">
    <name type="scientific">Chiloscyllium punctatum</name>
    <name type="common">Brownbanded bambooshark</name>
    <name type="synonym">Hemiscyllium punctatum</name>
    <dbReference type="NCBI Taxonomy" id="137246"/>
    <lineage>
        <taxon>Eukaryota</taxon>
        <taxon>Metazoa</taxon>
        <taxon>Chordata</taxon>
        <taxon>Craniata</taxon>
        <taxon>Vertebrata</taxon>
        <taxon>Chondrichthyes</taxon>
        <taxon>Elasmobranchii</taxon>
        <taxon>Galeomorphii</taxon>
        <taxon>Galeoidea</taxon>
        <taxon>Orectolobiformes</taxon>
        <taxon>Hemiscylliidae</taxon>
        <taxon>Chiloscyllium</taxon>
    </lineage>
</organism>
<dbReference type="STRING" id="137246.A0A401RYW3"/>
<dbReference type="Proteomes" id="UP000287033">
    <property type="component" value="Unassembled WGS sequence"/>
</dbReference>
<dbReference type="PANTHER" id="PTHR11474:SF4">
    <property type="entry name" value="L-DOPACHROME TAUTOMERASE"/>
    <property type="match status" value="1"/>
</dbReference>
<dbReference type="EC" id="5.3.3.12" evidence="15"/>
<evidence type="ECO:0000256" key="14">
    <source>
        <dbReference type="ARBA" id="ARBA00037907"/>
    </source>
</evidence>
<dbReference type="AlphaFoldDB" id="A0A401RYW3"/>
<keyword evidence="7" id="KW-0862">Zinc</keyword>
<comment type="similarity">
    <text evidence="3">Belongs to the tyrosinase family.</text>
</comment>
<keyword evidence="9" id="KW-0470">Melanin biosynthesis</keyword>